<dbReference type="PANTHER" id="PTHR21266:SF53">
    <property type="entry name" value="RIESKE DOMAIN-CONTAINING PROTEIN"/>
    <property type="match status" value="1"/>
</dbReference>
<accession>A0ABQ9L015</accession>
<dbReference type="SUPFAM" id="SSF50022">
    <property type="entry name" value="ISP domain"/>
    <property type="match status" value="1"/>
</dbReference>
<proteinExistence type="predicted"/>
<dbReference type="PANTHER" id="PTHR21266">
    <property type="entry name" value="IRON-SULFUR DOMAIN CONTAINING PROTEIN"/>
    <property type="match status" value="1"/>
</dbReference>
<keyword evidence="10" id="KW-0812">Transmembrane</keyword>
<keyword evidence="2" id="KW-0150">Chloroplast</keyword>
<dbReference type="EMBL" id="JARPOI010000015">
    <property type="protein sequence ID" value="KAJ9153341.1"/>
    <property type="molecule type" value="Genomic_DNA"/>
</dbReference>
<dbReference type="Gene3D" id="2.102.10.10">
    <property type="entry name" value="Rieske [2Fe-2S] iron-sulphur domain"/>
    <property type="match status" value="1"/>
</dbReference>
<evidence type="ECO:0000256" key="6">
    <source>
        <dbReference type="ARBA" id="ARBA00022946"/>
    </source>
</evidence>
<dbReference type="InterPro" id="IPR013626">
    <property type="entry name" value="PaO"/>
</dbReference>
<evidence type="ECO:0000256" key="4">
    <source>
        <dbReference type="ARBA" id="ARBA00022714"/>
    </source>
</evidence>
<dbReference type="InterPro" id="IPR017941">
    <property type="entry name" value="Rieske_2Fe-2S"/>
</dbReference>
<comment type="subcellular location">
    <subcellularLocation>
        <location evidence="1">Plastid</location>
        <location evidence="1">Chloroplast</location>
    </subcellularLocation>
</comment>
<dbReference type="SUPFAM" id="SSF55961">
    <property type="entry name" value="Bet v1-like"/>
    <property type="match status" value="1"/>
</dbReference>
<keyword evidence="8" id="KW-0411">Iron-sulfur</keyword>
<gene>
    <name evidence="12" type="ORF">P3X46_026789</name>
</gene>
<keyword evidence="4" id="KW-0001">2Fe-2S</keyword>
<keyword evidence="6" id="KW-0809">Transit peptide</keyword>
<reference evidence="12 13" key="1">
    <citation type="journal article" date="2023" name="Plant Biotechnol. J.">
        <title>Chromosome-level wild Hevea brasiliensis genome provides new tools for genomic-assisted breeding and valuable loci to elevate rubber yield.</title>
        <authorList>
            <person name="Cheng H."/>
            <person name="Song X."/>
            <person name="Hu Y."/>
            <person name="Wu T."/>
            <person name="Yang Q."/>
            <person name="An Z."/>
            <person name="Feng S."/>
            <person name="Deng Z."/>
            <person name="Wu W."/>
            <person name="Zeng X."/>
            <person name="Tu M."/>
            <person name="Wang X."/>
            <person name="Huang H."/>
        </authorList>
    </citation>
    <scope>NUCLEOTIDE SEQUENCE [LARGE SCALE GENOMIC DNA]</scope>
    <source>
        <strain evidence="12">MT/VB/25A 57/8</strain>
    </source>
</reference>
<dbReference type="Gene3D" id="3.90.380.10">
    <property type="entry name" value="Naphthalene 1,2-dioxygenase Alpha Subunit, Chain A, domain 1"/>
    <property type="match status" value="1"/>
</dbReference>
<evidence type="ECO:0000256" key="7">
    <source>
        <dbReference type="ARBA" id="ARBA00023004"/>
    </source>
</evidence>
<dbReference type="CDD" id="cd03480">
    <property type="entry name" value="Rieske_RO_Alpha_PaO"/>
    <property type="match status" value="1"/>
</dbReference>
<evidence type="ECO:0000256" key="3">
    <source>
        <dbReference type="ARBA" id="ARBA00022640"/>
    </source>
</evidence>
<evidence type="ECO:0000256" key="8">
    <source>
        <dbReference type="ARBA" id="ARBA00023014"/>
    </source>
</evidence>
<dbReference type="Proteomes" id="UP001174677">
    <property type="component" value="Chromosome 15"/>
</dbReference>
<keyword evidence="10" id="KW-0472">Membrane</keyword>
<feature type="transmembrane region" description="Helical" evidence="10">
    <location>
        <begin position="529"/>
        <end position="549"/>
    </location>
</feature>
<name>A0ABQ9L015_HEVBR</name>
<keyword evidence="3" id="KW-0934">Plastid</keyword>
<keyword evidence="13" id="KW-1185">Reference proteome</keyword>
<evidence type="ECO:0000256" key="9">
    <source>
        <dbReference type="SAM" id="MobiDB-lite"/>
    </source>
</evidence>
<evidence type="ECO:0000313" key="12">
    <source>
        <dbReference type="EMBL" id="KAJ9153341.1"/>
    </source>
</evidence>
<dbReference type="PROSITE" id="PS51296">
    <property type="entry name" value="RIESKE"/>
    <property type="match status" value="1"/>
</dbReference>
<dbReference type="InterPro" id="IPR050584">
    <property type="entry name" value="Cholesterol_7-desaturase"/>
</dbReference>
<keyword evidence="5" id="KW-0479">Metal-binding</keyword>
<sequence>MHFSVLTSTSNKMEALKGSLIPSLQIPSTPTTLHKTQFLNFQFCPIPTSFLKSIKRNTSRSKLFTTLSSSTVSTEPIDPTDPLLETDSQEEKFDWFSQWYPVMPVCDLDKRVPHAKRVIGFDVVVWWDRNEGSWKVFDDTCPHRLAPLSEGRIDQWGRLQCVYHGWCFNGSGDCKFIPQAPPDGPPVHTFKKACVAAYPCTVQNGILWFWPNSNPEYKDILSKKKPPYIPELDDPSYVKPMANRDFPFGYEILIENLMDPSHVPYAHFKLLPNPPSKNRVKLDREGGAPIDISIEKLDKNGFQATRYGGNSRFMAPCTYYSAVSLPTSVNPGNVSDQGNESVSSAGNNMPSSNSNVPQQRGLLVFYCVPVSPGRSRLIFIFPRNFGVWIDKIIPRWVFHVRQNLVLDSDLYLLHIEERKIMDAGSSNWQKACFVPTKSDAQVVAFRKWLKKYSDGQINWGEKFSGLPPSPSKEQLMDRYWSHVVNCSSCRVAYKGLNALEVVLQVVSIVSIGIVAATKQTGMSAVTRTTLVLMAVLFFAASRWLAHFIYKNFHFHDYNHALL</sequence>
<comment type="caution">
    <text evidence="12">The sequence shown here is derived from an EMBL/GenBank/DDBJ whole genome shotgun (WGS) entry which is preliminary data.</text>
</comment>
<evidence type="ECO:0000256" key="10">
    <source>
        <dbReference type="SAM" id="Phobius"/>
    </source>
</evidence>
<evidence type="ECO:0000256" key="2">
    <source>
        <dbReference type="ARBA" id="ARBA00022528"/>
    </source>
</evidence>
<organism evidence="12 13">
    <name type="scientific">Hevea brasiliensis</name>
    <name type="common">Para rubber tree</name>
    <name type="synonym">Siphonia brasiliensis</name>
    <dbReference type="NCBI Taxonomy" id="3981"/>
    <lineage>
        <taxon>Eukaryota</taxon>
        <taxon>Viridiplantae</taxon>
        <taxon>Streptophyta</taxon>
        <taxon>Embryophyta</taxon>
        <taxon>Tracheophyta</taxon>
        <taxon>Spermatophyta</taxon>
        <taxon>Magnoliopsida</taxon>
        <taxon>eudicotyledons</taxon>
        <taxon>Gunneridae</taxon>
        <taxon>Pentapetalae</taxon>
        <taxon>rosids</taxon>
        <taxon>fabids</taxon>
        <taxon>Malpighiales</taxon>
        <taxon>Euphorbiaceae</taxon>
        <taxon>Crotonoideae</taxon>
        <taxon>Micrandreae</taxon>
        <taxon>Hevea</taxon>
    </lineage>
</organism>
<evidence type="ECO:0000256" key="5">
    <source>
        <dbReference type="ARBA" id="ARBA00022723"/>
    </source>
</evidence>
<keyword evidence="10" id="KW-1133">Transmembrane helix</keyword>
<feature type="transmembrane region" description="Helical" evidence="10">
    <location>
        <begin position="496"/>
        <end position="517"/>
    </location>
</feature>
<dbReference type="Pfam" id="PF00355">
    <property type="entry name" value="Rieske"/>
    <property type="match status" value="1"/>
</dbReference>
<evidence type="ECO:0000259" key="11">
    <source>
        <dbReference type="PROSITE" id="PS51296"/>
    </source>
</evidence>
<feature type="region of interest" description="Disordered" evidence="9">
    <location>
        <begin position="331"/>
        <end position="356"/>
    </location>
</feature>
<protein>
    <recommendedName>
        <fullName evidence="11">Rieske domain-containing protein</fullName>
    </recommendedName>
</protein>
<feature type="domain" description="Rieske" evidence="11">
    <location>
        <begin position="99"/>
        <end position="209"/>
    </location>
</feature>
<evidence type="ECO:0000313" key="13">
    <source>
        <dbReference type="Proteomes" id="UP001174677"/>
    </source>
</evidence>
<evidence type="ECO:0000256" key="1">
    <source>
        <dbReference type="ARBA" id="ARBA00004229"/>
    </source>
</evidence>
<dbReference type="InterPro" id="IPR036922">
    <property type="entry name" value="Rieske_2Fe-2S_sf"/>
</dbReference>
<keyword evidence="7" id="KW-0408">Iron</keyword>
<dbReference type="Pfam" id="PF08417">
    <property type="entry name" value="PaO"/>
    <property type="match status" value="1"/>
</dbReference>